<accession>A0AAV4RHP9</accession>
<dbReference type="EMBL" id="BPLR01008021">
    <property type="protein sequence ID" value="GIY21448.1"/>
    <property type="molecule type" value="Genomic_DNA"/>
</dbReference>
<comment type="caution">
    <text evidence="1">The sequence shown here is derived from an EMBL/GenBank/DDBJ whole genome shotgun (WGS) entry which is preliminary data.</text>
</comment>
<evidence type="ECO:0000313" key="2">
    <source>
        <dbReference type="Proteomes" id="UP001054945"/>
    </source>
</evidence>
<proteinExistence type="predicted"/>
<evidence type="ECO:0000313" key="1">
    <source>
        <dbReference type="EMBL" id="GIY21448.1"/>
    </source>
</evidence>
<protein>
    <submittedName>
        <fullName evidence="1">Uncharacterized protein</fullName>
    </submittedName>
</protein>
<sequence>MITKIDINVNQVLYEKETAVELLYEETSIERLSTTVRKETAVVRLSSILRKETAVVRLLLLYKKRQQPPIQLKI</sequence>
<name>A0AAV4RHP9_CAEEX</name>
<organism evidence="1 2">
    <name type="scientific">Caerostris extrusa</name>
    <name type="common">Bark spider</name>
    <name type="synonym">Caerostris bankana</name>
    <dbReference type="NCBI Taxonomy" id="172846"/>
    <lineage>
        <taxon>Eukaryota</taxon>
        <taxon>Metazoa</taxon>
        <taxon>Ecdysozoa</taxon>
        <taxon>Arthropoda</taxon>
        <taxon>Chelicerata</taxon>
        <taxon>Arachnida</taxon>
        <taxon>Araneae</taxon>
        <taxon>Araneomorphae</taxon>
        <taxon>Entelegynae</taxon>
        <taxon>Araneoidea</taxon>
        <taxon>Araneidae</taxon>
        <taxon>Caerostris</taxon>
    </lineage>
</organism>
<reference evidence="1 2" key="1">
    <citation type="submission" date="2021-06" db="EMBL/GenBank/DDBJ databases">
        <title>Caerostris extrusa draft genome.</title>
        <authorList>
            <person name="Kono N."/>
            <person name="Arakawa K."/>
        </authorList>
    </citation>
    <scope>NUCLEOTIDE SEQUENCE [LARGE SCALE GENOMIC DNA]</scope>
</reference>
<dbReference type="AlphaFoldDB" id="A0AAV4RHP9"/>
<keyword evidence="2" id="KW-1185">Reference proteome</keyword>
<dbReference type="Proteomes" id="UP001054945">
    <property type="component" value="Unassembled WGS sequence"/>
</dbReference>
<gene>
    <name evidence="1" type="ORF">CEXT_3861</name>
</gene>